<comment type="caution">
    <text evidence="2">The sequence shown here is derived from an EMBL/GenBank/DDBJ whole genome shotgun (WGS) entry which is preliminary data.</text>
</comment>
<reference evidence="2" key="2">
    <citation type="journal article" date="2023" name="Microbiol Resour">
        <title>Decontamination and Annotation of the Draft Genome Sequence of the Oomycete Lagenidium giganteum ARSEF 373.</title>
        <authorList>
            <person name="Morgan W.R."/>
            <person name="Tartar A."/>
        </authorList>
    </citation>
    <scope>NUCLEOTIDE SEQUENCE</scope>
    <source>
        <strain evidence="2">ARSEF 373</strain>
    </source>
</reference>
<name>A0AAV2Z3N3_9STRA</name>
<accession>A0AAV2Z3N3</accession>
<feature type="compositionally biased region" description="Basic and acidic residues" evidence="1">
    <location>
        <begin position="1"/>
        <end position="10"/>
    </location>
</feature>
<dbReference type="Proteomes" id="UP001146120">
    <property type="component" value="Unassembled WGS sequence"/>
</dbReference>
<reference evidence="2" key="1">
    <citation type="submission" date="2022-11" db="EMBL/GenBank/DDBJ databases">
        <authorList>
            <person name="Morgan W.R."/>
            <person name="Tartar A."/>
        </authorList>
    </citation>
    <scope>NUCLEOTIDE SEQUENCE</scope>
    <source>
        <strain evidence="2">ARSEF 373</strain>
    </source>
</reference>
<evidence type="ECO:0000313" key="2">
    <source>
        <dbReference type="EMBL" id="DAZ99987.1"/>
    </source>
</evidence>
<feature type="region of interest" description="Disordered" evidence="1">
    <location>
        <begin position="1"/>
        <end position="40"/>
    </location>
</feature>
<dbReference type="AlphaFoldDB" id="A0AAV2Z3N3"/>
<protein>
    <submittedName>
        <fullName evidence="2">Uncharacterized protein</fullName>
    </submittedName>
</protein>
<evidence type="ECO:0000256" key="1">
    <source>
        <dbReference type="SAM" id="MobiDB-lite"/>
    </source>
</evidence>
<dbReference type="EMBL" id="DAKRPA010000072">
    <property type="protein sequence ID" value="DAZ99987.1"/>
    <property type="molecule type" value="Genomic_DNA"/>
</dbReference>
<proteinExistence type="predicted"/>
<sequence length="130" mass="14633">MDVIIEEHTLSSEGGTAPPHGNNGRRSGKSNRSSHRRSQTIVAAGDLEMEQLEKHKEVEELHSELQFTSKALEESQEEAWLAARIGQTLLQRNHELDVESELKFVHVRLVYDGNFVASSTAHRLCCQTNQ</sequence>
<evidence type="ECO:0000313" key="3">
    <source>
        <dbReference type="Proteomes" id="UP001146120"/>
    </source>
</evidence>
<feature type="compositionally biased region" description="Basic residues" evidence="1">
    <location>
        <begin position="26"/>
        <end position="38"/>
    </location>
</feature>
<gene>
    <name evidence="2" type="ORF">N0F65_001991</name>
</gene>
<organism evidence="2 3">
    <name type="scientific">Lagenidium giganteum</name>
    <dbReference type="NCBI Taxonomy" id="4803"/>
    <lineage>
        <taxon>Eukaryota</taxon>
        <taxon>Sar</taxon>
        <taxon>Stramenopiles</taxon>
        <taxon>Oomycota</taxon>
        <taxon>Peronosporomycetes</taxon>
        <taxon>Pythiales</taxon>
        <taxon>Pythiaceae</taxon>
    </lineage>
</organism>
<keyword evidence="3" id="KW-1185">Reference proteome</keyword>